<keyword evidence="3" id="KW-0378">Hydrolase</keyword>
<dbReference type="AlphaFoldDB" id="A0A931E280"/>
<dbReference type="NCBIfam" id="NF004127">
    <property type="entry name" value="PRK05617.1"/>
    <property type="match status" value="1"/>
</dbReference>
<keyword evidence="6" id="KW-1185">Reference proteome</keyword>
<sequence length="354" mass="38007">MTEELLSTVEGRAGVITLNRPKALNALTQGMIDEMTRVLGAWAEDDSVELVILRGAGERGLCAGGDIAYLYNDVGDGRNAARFWKAEYELNSLIKHYPKPYVAIMNGIVLGGGIGVSAHGSHRIVTDDSRIGMPEVSIGYSPDVGGSYLLAHAPDNLGKHLGFTGLHVGAAEALEAGLADTYVPADALEGLVAELAQTGDVSLIDKAAVTPQGGFGDARAEMVEVYSLDTAEEVLAALEELQATHGEDHWSKAPLKAMKRNSPLGIKVTEHTLKRAADMTLEEALTQEFWMSMNMQAHPEFKEGIRAQIIDKDRNPKWTYGSLEEVPADVVSGILTPLDDGRFEPPAFTPQADT</sequence>
<proteinExistence type="predicted"/>
<evidence type="ECO:0000259" key="4">
    <source>
        <dbReference type="Pfam" id="PF16113"/>
    </source>
</evidence>
<protein>
    <recommendedName>
        <fullName evidence="2">3-hydroxyisobutyryl-CoA hydrolase</fullName>
        <ecNumber evidence="2">3.1.2.4</ecNumber>
    </recommendedName>
</protein>
<keyword evidence="5" id="KW-0456">Lyase</keyword>
<dbReference type="InterPro" id="IPR029045">
    <property type="entry name" value="ClpP/crotonase-like_dom_sf"/>
</dbReference>
<dbReference type="EC" id="3.1.2.4" evidence="2"/>
<dbReference type="GO" id="GO:0006574">
    <property type="term" value="P:L-valine catabolic process"/>
    <property type="evidence" value="ECO:0007669"/>
    <property type="project" value="TreeGrafter"/>
</dbReference>
<dbReference type="SUPFAM" id="SSF52096">
    <property type="entry name" value="ClpP/crotonase"/>
    <property type="match status" value="1"/>
</dbReference>
<comment type="caution">
    <text evidence="5">The sequence shown here is derived from an EMBL/GenBank/DDBJ whole genome shotgun (WGS) entry which is preliminary data.</text>
</comment>
<evidence type="ECO:0000256" key="1">
    <source>
        <dbReference type="ARBA" id="ARBA00001709"/>
    </source>
</evidence>
<evidence type="ECO:0000313" key="5">
    <source>
        <dbReference type="EMBL" id="MBG6121173.1"/>
    </source>
</evidence>
<comment type="catalytic activity">
    <reaction evidence="1">
        <text>3-hydroxy-2-methylpropanoyl-CoA + H2O = 3-hydroxy-2-methylpropanoate + CoA + H(+)</text>
        <dbReference type="Rhea" id="RHEA:20888"/>
        <dbReference type="ChEBI" id="CHEBI:11805"/>
        <dbReference type="ChEBI" id="CHEBI:15377"/>
        <dbReference type="ChEBI" id="CHEBI:15378"/>
        <dbReference type="ChEBI" id="CHEBI:57287"/>
        <dbReference type="ChEBI" id="CHEBI:57340"/>
        <dbReference type="EC" id="3.1.2.4"/>
    </reaction>
</comment>
<evidence type="ECO:0000256" key="3">
    <source>
        <dbReference type="ARBA" id="ARBA00022801"/>
    </source>
</evidence>
<dbReference type="EMBL" id="JADOUE010000001">
    <property type="protein sequence ID" value="MBG6121173.1"/>
    <property type="molecule type" value="Genomic_DNA"/>
</dbReference>
<dbReference type="InterPro" id="IPR045004">
    <property type="entry name" value="ECH_dom"/>
</dbReference>
<gene>
    <name evidence="5" type="ORF">IW254_000142</name>
</gene>
<dbReference type="CDD" id="cd06558">
    <property type="entry name" value="crotonase-like"/>
    <property type="match status" value="1"/>
</dbReference>
<accession>A0A931E280</accession>
<dbReference type="PANTHER" id="PTHR43176:SF3">
    <property type="entry name" value="3-HYDROXYISOBUTYRYL-COA HYDROLASE, MITOCHONDRIAL"/>
    <property type="match status" value="1"/>
</dbReference>
<dbReference type="Pfam" id="PF16113">
    <property type="entry name" value="ECH_2"/>
    <property type="match status" value="1"/>
</dbReference>
<dbReference type="RefSeq" id="WP_196823795.1">
    <property type="nucleotide sequence ID" value="NZ_CP046980.1"/>
</dbReference>
<dbReference type="GO" id="GO:0005829">
    <property type="term" value="C:cytosol"/>
    <property type="evidence" value="ECO:0007669"/>
    <property type="project" value="TreeGrafter"/>
</dbReference>
<reference evidence="5" key="1">
    <citation type="submission" date="2020-11" db="EMBL/GenBank/DDBJ databases">
        <title>Sequencing the genomes of 1000 actinobacteria strains.</title>
        <authorList>
            <person name="Klenk H.-P."/>
        </authorList>
    </citation>
    <scope>NUCLEOTIDE SEQUENCE</scope>
    <source>
        <strain evidence="5">DSM 45632</strain>
    </source>
</reference>
<evidence type="ECO:0000256" key="2">
    <source>
        <dbReference type="ARBA" id="ARBA00011915"/>
    </source>
</evidence>
<dbReference type="GO" id="GO:0003860">
    <property type="term" value="F:3-hydroxyisobutyryl-CoA hydrolase activity"/>
    <property type="evidence" value="ECO:0007669"/>
    <property type="project" value="UniProtKB-EC"/>
</dbReference>
<name>A0A931E280_9CORY</name>
<evidence type="ECO:0000313" key="6">
    <source>
        <dbReference type="Proteomes" id="UP000658613"/>
    </source>
</evidence>
<dbReference type="InterPro" id="IPR032259">
    <property type="entry name" value="HIBYL-CoA-H"/>
</dbReference>
<dbReference type="PANTHER" id="PTHR43176">
    <property type="entry name" value="3-HYDROXYISOBUTYRYL-COA HYDROLASE-RELATED"/>
    <property type="match status" value="1"/>
</dbReference>
<dbReference type="Proteomes" id="UP000658613">
    <property type="component" value="Unassembled WGS sequence"/>
</dbReference>
<dbReference type="GO" id="GO:0016829">
    <property type="term" value="F:lyase activity"/>
    <property type="evidence" value="ECO:0007669"/>
    <property type="project" value="UniProtKB-KW"/>
</dbReference>
<feature type="domain" description="Enoyl-CoA hydratase/isomerase" evidence="4">
    <location>
        <begin position="14"/>
        <end position="333"/>
    </location>
</feature>
<organism evidence="5 6">
    <name type="scientific">Corynebacterium aquatimens</name>
    <dbReference type="NCBI Taxonomy" id="1190508"/>
    <lineage>
        <taxon>Bacteria</taxon>
        <taxon>Bacillati</taxon>
        <taxon>Actinomycetota</taxon>
        <taxon>Actinomycetes</taxon>
        <taxon>Mycobacteriales</taxon>
        <taxon>Corynebacteriaceae</taxon>
        <taxon>Corynebacterium</taxon>
    </lineage>
</organism>
<dbReference type="Gene3D" id="3.90.226.10">
    <property type="entry name" value="2-enoyl-CoA Hydratase, Chain A, domain 1"/>
    <property type="match status" value="1"/>
</dbReference>